<dbReference type="SUPFAM" id="SSF52283">
    <property type="entry name" value="Formate/glycerate dehydrogenase catalytic domain-like"/>
    <property type="match status" value="1"/>
</dbReference>
<name>A0A1H1PP92_9PSED</name>
<dbReference type="Proteomes" id="UP000243359">
    <property type="component" value="Chromosome I"/>
</dbReference>
<feature type="domain" description="D-isomer specific 2-hydroxyacid dehydrogenase catalytic" evidence="5">
    <location>
        <begin position="5"/>
        <end position="317"/>
    </location>
</feature>
<dbReference type="GO" id="GO:0005829">
    <property type="term" value="C:cytosol"/>
    <property type="evidence" value="ECO:0007669"/>
    <property type="project" value="TreeGrafter"/>
</dbReference>
<dbReference type="InterPro" id="IPR036291">
    <property type="entry name" value="NAD(P)-bd_dom_sf"/>
</dbReference>
<dbReference type="STRING" id="1392877.SAMN05216221_1133"/>
<dbReference type="RefSeq" id="WP_090348012.1">
    <property type="nucleotide sequence ID" value="NZ_LT629751.1"/>
</dbReference>
<dbReference type="FunFam" id="3.40.50.720:FF:000462">
    <property type="entry name" value="Glyoxylate reductase (NADP+)"/>
    <property type="match status" value="1"/>
</dbReference>
<dbReference type="PROSITE" id="PS00671">
    <property type="entry name" value="D_2_HYDROXYACID_DH_3"/>
    <property type="match status" value="1"/>
</dbReference>
<dbReference type="InterPro" id="IPR029753">
    <property type="entry name" value="D-isomer_DH_CS"/>
</dbReference>
<keyword evidence="3" id="KW-0520">NAD</keyword>
<gene>
    <name evidence="7" type="ORF">SAMN05216221_1133</name>
</gene>
<evidence type="ECO:0000256" key="1">
    <source>
        <dbReference type="ARBA" id="ARBA00005854"/>
    </source>
</evidence>
<dbReference type="PANTHER" id="PTHR10996">
    <property type="entry name" value="2-HYDROXYACID DEHYDROGENASE-RELATED"/>
    <property type="match status" value="1"/>
</dbReference>
<evidence type="ECO:0000256" key="4">
    <source>
        <dbReference type="RuleBase" id="RU003719"/>
    </source>
</evidence>
<dbReference type="GO" id="GO:0016618">
    <property type="term" value="F:hydroxypyruvate reductase [NAD(P)H] activity"/>
    <property type="evidence" value="ECO:0007669"/>
    <property type="project" value="TreeGrafter"/>
</dbReference>
<dbReference type="SUPFAM" id="SSF51735">
    <property type="entry name" value="NAD(P)-binding Rossmann-fold domains"/>
    <property type="match status" value="1"/>
</dbReference>
<evidence type="ECO:0000313" key="8">
    <source>
        <dbReference type="Proteomes" id="UP000243359"/>
    </source>
</evidence>
<organism evidence="7 8">
    <name type="scientific">Pseudomonas oryzae</name>
    <dbReference type="NCBI Taxonomy" id="1392877"/>
    <lineage>
        <taxon>Bacteria</taxon>
        <taxon>Pseudomonadati</taxon>
        <taxon>Pseudomonadota</taxon>
        <taxon>Gammaproteobacteria</taxon>
        <taxon>Pseudomonadales</taxon>
        <taxon>Pseudomonadaceae</taxon>
        <taxon>Pseudomonas</taxon>
    </lineage>
</organism>
<dbReference type="EMBL" id="LT629751">
    <property type="protein sequence ID" value="SDS12940.1"/>
    <property type="molecule type" value="Genomic_DNA"/>
</dbReference>
<dbReference type="Pfam" id="PF02826">
    <property type="entry name" value="2-Hacid_dh_C"/>
    <property type="match status" value="1"/>
</dbReference>
<dbReference type="InterPro" id="IPR006140">
    <property type="entry name" value="D-isomer_DH_NAD-bd"/>
</dbReference>
<comment type="similarity">
    <text evidence="1 4">Belongs to the D-isomer specific 2-hydroxyacid dehydrogenase family.</text>
</comment>
<keyword evidence="8" id="KW-1185">Reference proteome</keyword>
<evidence type="ECO:0000256" key="2">
    <source>
        <dbReference type="ARBA" id="ARBA00023002"/>
    </source>
</evidence>
<dbReference type="InterPro" id="IPR050223">
    <property type="entry name" value="D-isomer_2-hydroxyacid_DH"/>
</dbReference>
<dbReference type="Gene3D" id="3.40.50.720">
    <property type="entry name" value="NAD(P)-binding Rossmann-like Domain"/>
    <property type="match status" value="2"/>
</dbReference>
<feature type="domain" description="D-isomer specific 2-hydroxyacid dehydrogenase NAD-binding" evidence="6">
    <location>
        <begin position="108"/>
        <end position="285"/>
    </location>
</feature>
<dbReference type="PANTHER" id="PTHR10996:SF283">
    <property type="entry name" value="GLYOXYLATE_HYDROXYPYRUVATE REDUCTASE B"/>
    <property type="match status" value="1"/>
</dbReference>
<dbReference type="GO" id="GO:0051287">
    <property type="term" value="F:NAD binding"/>
    <property type="evidence" value="ECO:0007669"/>
    <property type="project" value="InterPro"/>
</dbReference>
<sequence>MKKNVFVFSRLSPEHQQRLRQNFNVSVLDPAGDIAAQYAAALPEAHGLLGVGRRFGRAELERAACLEVVSSISVGYDNYDLDYLNQRGILLTNTPDVLTETTADLGFTLLMAAARRVPELDAWVKAGHWQAPVGPAQFGSDVHGKTLGILGLGNIGAAIARRGRFGFNMNVLYSGNSRKPALEAELGARFCAFDELLGAADFVVLVVPLSEQTRHLIGRRELALMKPGAILVNVARGPVVDEPALVEALQSGQLRAAGMDVYEQEPLRESPLFALPNVVTLPHVGSATHETRLAMAELALDNLERALLGGTPRCMVNPQVREAGAR</sequence>
<evidence type="ECO:0000313" key="7">
    <source>
        <dbReference type="EMBL" id="SDS12940.1"/>
    </source>
</evidence>
<dbReference type="CDD" id="cd05301">
    <property type="entry name" value="GDH"/>
    <property type="match status" value="1"/>
</dbReference>
<dbReference type="OrthoDB" id="9805416at2"/>
<keyword evidence="2 4" id="KW-0560">Oxidoreductase</keyword>
<protein>
    <submittedName>
        <fullName evidence="7">Gluconate 2-dehydrogenase</fullName>
    </submittedName>
</protein>
<reference evidence="8" key="1">
    <citation type="submission" date="2016-10" db="EMBL/GenBank/DDBJ databases">
        <authorList>
            <person name="Varghese N."/>
            <person name="Submissions S."/>
        </authorList>
    </citation>
    <scope>NUCLEOTIDE SEQUENCE [LARGE SCALE GENOMIC DNA]</scope>
    <source>
        <strain evidence="8">KCTC 32247</strain>
    </source>
</reference>
<accession>A0A1H1PP92</accession>
<evidence type="ECO:0000259" key="6">
    <source>
        <dbReference type="Pfam" id="PF02826"/>
    </source>
</evidence>
<evidence type="ECO:0000256" key="3">
    <source>
        <dbReference type="ARBA" id="ARBA00023027"/>
    </source>
</evidence>
<dbReference type="InterPro" id="IPR006139">
    <property type="entry name" value="D-isomer_2_OHA_DH_cat_dom"/>
</dbReference>
<dbReference type="AlphaFoldDB" id="A0A1H1PP92"/>
<dbReference type="GO" id="GO:0030267">
    <property type="term" value="F:glyoxylate reductase (NADPH) activity"/>
    <property type="evidence" value="ECO:0007669"/>
    <property type="project" value="TreeGrafter"/>
</dbReference>
<evidence type="ECO:0000259" key="5">
    <source>
        <dbReference type="Pfam" id="PF00389"/>
    </source>
</evidence>
<proteinExistence type="inferred from homology"/>
<dbReference type="Pfam" id="PF00389">
    <property type="entry name" value="2-Hacid_dh"/>
    <property type="match status" value="1"/>
</dbReference>